<protein>
    <submittedName>
        <fullName evidence="1">Putative ribonuclease H protein</fullName>
    </submittedName>
</protein>
<name>A0A438CBS8_VITVI</name>
<dbReference type="EMBL" id="QGNW01002348">
    <property type="protein sequence ID" value="RVW20677.1"/>
    <property type="molecule type" value="Genomic_DNA"/>
</dbReference>
<comment type="caution">
    <text evidence="1">The sequence shown here is derived from an EMBL/GenBank/DDBJ whole genome shotgun (WGS) entry which is preliminary data.</text>
</comment>
<gene>
    <name evidence="1" type="primary">VvCHDh000004_1098</name>
    <name evidence="1" type="ORF">CK203_112332</name>
</gene>
<reference evidence="1 2" key="1">
    <citation type="journal article" date="2018" name="PLoS Genet.">
        <title>Population sequencing reveals clonal diversity and ancestral inbreeding in the grapevine cultivar Chardonnay.</title>
        <authorList>
            <person name="Roach M.J."/>
            <person name="Johnson D.L."/>
            <person name="Bohlmann J."/>
            <person name="van Vuuren H.J."/>
            <person name="Jones S.J."/>
            <person name="Pretorius I.S."/>
            <person name="Schmidt S.A."/>
            <person name="Borneman A.R."/>
        </authorList>
    </citation>
    <scope>NUCLEOTIDE SEQUENCE [LARGE SCALE GENOMIC DNA]</scope>
    <source>
        <strain evidence="2">cv. Chardonnay</strain>
        <tissue evidence="1">Leaf</tissue>
    </source>
</reference>
<dbReference type="AlphaFoldDB" id="A0A438CBS8"/>
<evidence type="ECO:0000313" key="2">
    <source>
        <dbReference type="Proteomes" id="UP000288805"/>
    </source>
</evidence>
<accession>A0A438CBS8</accession>
<sequence length="183" mass="21617">MSSSVRQRLEHIQRDFLWGGGNLERKPHLVRWELMCLSKKKGGLGIKCLSTLNKTLLCKWNWLFVNERGALWNQMIRGKYREERGGWCSWEVRGVWCWVMERDKDGLGHCGRGWWIFGTPWPRGVRRDETLVPQDPLMIGRWRRQKASWGGCMGRKCAVIWKTWCFWTGTKSEKFLSNPSTMP</sequence>
<evidence type="ECO:0000313" key="1">
    <source>
        <dbReference type="EMBL" id="RVW20677.1"/>
    </source>
</evidence>
<proteinExistence type="predicted"/>
<organism evidence="1 2">
    <name type="scientific">Vitis vinifera</name>
    <name type="common">Grape</name>
    <dbReference type="NCBI Taxonomy" id="29760"/>
    <lineage>
        <taxon>Eukaryota</taxon>
        <taxon>Viridiplantae</taxon>
        <taxon>Streptophyta</taxon>
        <taxon>Embryophyta</taxon>
        <taxon>Tracheophyta</taxon>
        <taxon>Spermatophyta</taxon>
        <taxon>Magnoliopsida</taxon>
        <taxon>eudicotyledons</taxon>
        <taxon>Gunneridae</taxon>
        <taxon>Pentapetalae</taxon>
        <taxon>rosids</taxon>
        <taxon>Vitales</taxon>
        <taxon>Vitaceae</taxon>
        <taxon>Viteae</taxon>
        <taxon>Vitis</taxon>
    </lineage>
</organism>
<dbReference type="Proteomes" id="UP000288805">
    <property type="component" value="Unassembled WGS sequence"/>
</dbReference>